<dbReference type="SUPFAM" id="SSF53474">
    <property type="entry name" value="alpha/beta-Hydrolases"/>
    <property type="match status" value="1"/>
</dbReference>
<feature type="chain" id="PRO_5013593028" description="Carboxylesterase type B domain-containing protein" evidence="1">
    <location>
        <begin position="20"/>
        <end position="101"/>
    </location>
</feature>
<reference evidence="3" key="1">
    <citation type="submission" date="2017-10" db="EMBL/GenBank/DDBJ databases">
        <title>Rapid genome shrinkage in a self-fertile nematode reveals novel sperm competition proteins.</title>
        <authorList>
            <person name="Yin D."/>
            <person name="Schwarz E.M."/>
            <person name="Thomas C.G."/>
            <person name="Felde R.L."/>
            <person name="Korf I.F."/>
            <person name="Cutter A.D."/>
            <person name="Schartner C.M."/>
            <person name="Ralston E.J."/>
            <person name="Meyer B.J."/>
            <person name="Haag E.S."/>
        </authorList>
    </citation>
    <scope>NUCLEOTIDE SEQUENCE [LARGE SCALE GENOMIC DNA]</scope>
    <source>
        <strain evidence="3">JU1422</strain>
    </source>
</reference>
<comment type="caution">
    <text evidence="2">The sequence shown here is derived from an EMBL/GenBank/DDBJ whole genome shotgun (WGS) entry which is preliminary data.</text>
</comment>
<gene>
    <name evidence="2" type="primary">Cni-W02B12.4</name>
    <name evidence="2" type="synonym">Cnig_chr_II.g5881</name>
    <name evidence="2" type="ORF">B9Z55_005881</name>
</gene>
<organism evidence="2 3">
    <name type="scientific">Caenorhabditis nigoni</name>
    <dbReference type="NCBI Taxonomy" id="1611254"/>
    <lineage>
        <taxon>Eukaryota</taxon>
        <taxon>Metazoa</taxon>
        <taxon>Ecdysozoa</taxon>
        <taxon>Nematoda</taxon>
        <taxon>Chromadorea</taxon>
        <taxon>Rhabditida</taxon>
        <taxon>Rhabditina</taxon>
        <taxon>Rhabditomorpha</taxon>
        <taxon>Rhabditoidea</taxon>
        <taxon>Rhabditidae</taxon>
        <taxon>Peloderinae</taxon>
        <taxon>Caenorhabditis</taxon>
    </lineage>
</organism>
<feature type="signal peptide" evidence="1">
    <location>
        <begin position="1"/>
        <end position="19"/>
    </location>
</feature>
<evidence type="ECO:0008006" key="4">
    <source>
        <dbReference type="Google" id="ProtNLM"/>
    </source>
</evidence>
<dbReference type="OrthoDB" id="19653at2759"/>
<name>A0A2G5V2R5_9PELO</name>
<evidence type="ECO:0000256" key="1">
    <source>
        <dbReference type="SAM" id="SignalP"/>
    </source>
</evidence>
<keyword evidence="1" id="KW-0732">Signal</keyword>
<dbReference type="InterPro" id="IPR029058">
    <property type="entry name" value="AB_hydrolase_fold"/>
</dbReference>
<dbReference type="Proteomes" id="UP000230233">
    <property type="component" value="Chromosome II"/>
</dbReference>
<protein>
    <recommendedName>
        <fullName evidence="4">Carboxylesterase type B domain-containing protein</fullName>
    </recommendedName>
</protein>
<dbReference type="AlphaFoldDB" id="A0A2G5V2R5"/>
<evidence type="ECO:0000313" key="3">
    <source>
        <dbReference type="Proteomes" id="UP000230233"/>
    </source>
</evidence>
<keyword evidence="3" id="KW-1185">Reference proteome</keyword>
<evidence type="ECO:0000313" key="2">
    <source>
        <dbReference type="EMBL" id="PIC46075.1"/>
    </source>
</evidence>
<dbReference type="Gene3D" id="3.40.50.1820">
    <property type="entry name" value="alpha/beta hydrolase"/>
    <property type="match status" value="1"/>
</dbReference>
<accession>A0A2G5V2R5</accession>
<proteinExistence type="predicted"/>
<sequence length="101" mass="11719">MNLVKTCFLFLLSLNSVFCVTDSTTDQPDNYVEIPTSLGYLRGVRVPTKQGFYVDYFKGVPFAEKPERLRVSVRLLRVQKIGIVDKKIQWPWPKLSQRQIP</sequence>
<dbReference type="EMBL" id="PDUG01000002">
    <property type="protein sequence ID" value="PIC46075.1"/>
    <property type="molecule type" value="Genomic_DNA"/>
</dbReference>